<dbReference type="GeneID" id="5020370"/>
<evidence type="ECO:0000313" key="2">
    <source>
        <dbReference type="EMBL" id="CAK67188.1"/>
    </source>
</evidence>
<evidence type="ECO:0000256" key="1">
    <source>
        <dbReference type="SAM" id="MobiDB-lite"/>
    </source>
</evidence>
<evidence type="ECO:0000313" key="3">
    <source>
        <dbReference type="Proteomes" id="UP000000600"/>
    </source>
</evidence>
<proteinExistence type="predicted"/>
<gene>
    <name evidence="2" type="ORF">GSPATT00036323001</name>
</gene>
<protein>
    <submittedName>
        <fullName evidence="2">Uncharacterized protein</fullName>
    </submittedName>
</protein>
<dbReference type="HOGENOM" id="CLU_2983203_0_0_1"/>
<dbReference type="KEGG" id="ptm:GSPATT00036323001"/>
<organism evidence="2 3">
    <name type="scientific">Paramecium tetraurelia</name>
    <dbReference type="NCBI Taxonomy" id="5888"/>
    <lineage>
        <taxon>Eukaryota</taxon>
        <taxon>Sar</taxon>
        <taxon>Alveolata</taxon>
        <taxon>Ciliophora</taxon>
        <taxon>Intramacronucleata</taxon>
        <taxon>Oligohymenophorea</taxon>
        <taxon>Peniculida</taxon>
        <taxon>Parameciidae</taxon>
        <taxon>Paramecium</taxon>
    </lineage>
</organism>
<reference evidence="2 3" key="1">
    <citation type="journal article" date="2006" name="Nature">
        <title>Global trends of whole-genome duplications revealed by the ciliate Paramecium tetraurelia.</title>
        <authorList>
            <consortium name="Genoscope"/>
            <person name="Aury J.-M."/>
            <person name="Jaillon O."/>
            <person name="Duret L."/>
            <person name="Noel B."/>
            <person name="Jubin C."/>
            <person name="Porcel B.M."/>
            <person name="Segurens B."/>
            <person name="Daubin V."/>
            <person name="Anthouard V."/>
            <person name="Aiach N."/>
            <person name="Arnaiz O."/>
            <person name="Billaut A."/>
            <person name="Beisson J."/>
            <person name="Blanc I."/>
            <person name="Bouhouche K."/>
            <person name="Camara F."/>
            <person name="Duharcourt S."/>
            <person name="Guigo R."/>
            <person name="Gogendeau D."/>
            <person name="Katinka M."/>
            <person name="Keller A.-M."/>
            <person name="Kissmehl R."/>
            <person name="Klotz C."/>
            <person name="Koll F."/>
            <person name="Le Moue A."/>
            <person name="Lepere C."/>
            <person name="Malinsky S."/>
            <person name="Nowacki M."/>
            <person name="Nowak J.K."/>
            <person name="Plattner H."/>
            <person name="Poulain J."/>
            <person name="Ruiz F."/>
            <person name="Serrano V."/>
            <person name="Zagulski M."/>
            <person name="Dessen P."/>
            <person name="Betermier M."/>
            <person name="Weissenbach J."/>
            <person name="Scarpelli C."/>
            <person name="Schachter V."/>
            <person name="Sperling L."/>
            <person name="Meyer E."/>
            <person name="Cohen J."/>
            <person name="Wincker P."/>
        </authorList>
    </citation>
    <scope>NUCLEOTIDE SEQUENCE [LARGE SCALE GENOMIC DNA]</scope>
    <source>
        <strain evidence="2 3">Stock d4-2</strain>
    </source>
</reference>
<name>A0C8S1_PARTE</name>
<dbReference type="Proteomes" id="UP000000600">
    <property type="component" value="Unassembled WGS sequence"/>
</dbReference>
<feature type="compositionally biased region" description="Polar residues" evidence="1">
    <location>
        <begin position="45"/>
        <end position="58"/>
    </location>
</feature>
<sequence>MIYIHCLVGTNQFPQNSKRYFRSVSRKKPKSLTIPTPGSVVAPQKNPQVFSTQTPSRR</sequence>
<accession>A0C8S1</accession>
<dbReference type="InParanoid" id="A0C8S1"/>
<feature type="region of interest" description="Disordered" evidence="1">
    <location>
        <begin position="24"/>
        <end position="58"/>
    </location>
</feature>
<dbReference type="RefSeq" id="XP_001434585.1">
    <property type="nucleotide sequence ID" value="XM_001434548.1"/>
</dbReference>
<keyword evidence="3" id="KW-1185">Reference proteome</keyword>
<dbReference type="AlphaFoldDB" id="A0C8S1"/>
<dbReference type="EMBL" id="CT868051">
    <property type="protein sequence ID" value="CAK67188.1"/>
    <property type="molecule type" value="Genomic_DNA"/>
</dbReference>